<sequence>MSDSFDVIVIGAGHNGLTAATVLARKGKRVCVVEKTAQPGGMARMVDYAQGARGPEIAHLLYNLSPAVAKDTGLTVDARRLPTIALSPDGRHAELRGDSLRHADGEAHPDAAAYAELRARLVRFAGLLGQMSDAPPPSLAEGLANLASLRDLGGLAKLGLNLKRLGKEDMREFLRIVLSNAYDLLLDDLSDGPVAGALAADAVRGAFSGPRAPGSVFTLMYRMGQGGESAWPMGGFGAFEKAAADAGAVLRCGTGVASVSVEDDRVRGVTLEDGTELRARAVLSSLGAATTMRLAGPAHFDIEATRRLRKMRAKGTAAKLNLVLSEAPDMPGLSDAQKAGRLIVAPSATYVESAFNPVKYGRVSDAPVIEAVLPSLTDPSLCRDGRQVLSAIVSYVPFDPEGGWTEEARADLARKVIGTLETYMPGLSGRVTGQTLLTPDDIAASTGAPGGHWHHGELSIDQVLTVRPVNGMSRYAFGIGGYYLCGASAHPGGDITGSPGRNAARRLLEEGIPS</sequence>
<evidence type="ECO:0000256" key="3">
    <source>
        <dbReference type="ARBA" id="ARBA00040298"/>
    </source>
</evidence>
<gene>
    <name evidence="5" type="ORF">BOO69_07205</name>
</gene>
<evidence type="ECO:0000259" key="4">
    <source>
        <dbReference type="Pfam" id="PF01593"/>
    </source>
</evidence>
<evidence type="ECO:0000313" key="6">
    <source>
        <dbReference type="Proteomes" id="UP000181897"/>
    </source>
</evidence>
<dbReference type="AlphaFoldDB" id="A0A1J0WFY5"/>
<evidence type="ECO:0000256" key="2">
    <source>
        <dbReference type="ARBA" id="ARBA00038825"/>
    </source>
</evidence>
<comment type="subunit">
    <text evidence="2">Interacts with COX5B; this interaction may contribute to localize PYROXD2 to the inner face of the inner mitochondrial membrane.</text>
</comment>
<evidence type="ECO:0000313" key="5">
    <source>
        <dbReference type="EMBL" id="APE43225.1"/>
    </source>
</evidence>
<protein>
    <recommendedName>
        <fullName evidence="3">Pyridine nucleotide-disulfide oxidoreductase domain-containing protein 2</fullName>
    </recommendedName>
</protein>
<dbReference type="Gene3D" id="3.50.50.60">
    <property type="entry name" value="FAD/NAD(P)-binding domain"/>
    <property type="match status" value="2"/>
</dbReference>
<dbReference type="GO" id="GO:0016491">
    <property type="term" value="F:oxidoreductase activity"/>
    <property type="evidence" value="ECO:0007669"/>
    <property type="project" value="InterPro"/>
</dbReference>
<feature type="domain" description="Amine oxidase" evidence="4">
    <location>
        <begin position="16"/>
        <end position="443"/>
    </location>
</feature>
<organism evidence="5 6">
    <name type="scientific">Sulfitobacter alexandrii</name>
    <dbReference type="NCBI Taxonomy" id="1917485"/>
    <lineage>
        <taxon>Bacteria</taxon>
        <taxon>Pseudomonadati</taxon>
        <taxon>Pseudomonadota</taxon>
        <taxon>Alphaproteobacteria</taxon>
        <taxon>Rhodobacterales</taxon>
        <taxon>Roseobacteraceae</taxon>
        <taxon>Sulfitobacter</taxon>
    </lineage>
</organism>
<reference evidence="5 6" key="1">
    <citation type="submission" date="2016-11" db="EMBL/GenBank/DDBJ databases">
        <title>Complete genome sequence of Sulfitobacter sp. AM1-D1, a toxic bacteria associated with marine dinoflagellate Alexandrium minutum in East China Sea.</title>
        <authorList>
            <person name="Yang Q."/>
            <person name="Zhang X."/>
            <person name="Tian X."/>
        </authorList>
    </citation>
    <scope>NUCLEOTIDE SEQUENCE [LARGE SCALE GENOMIC DNA]</scope>
    <source>
        <strain evidence="5 6">AM1-D1</strain>
    </source>
</reference>
<dbReference type="PANTHER" id="PTHR10668">
    <property type="entry name" value="PHYTOENE DEHYDROGENASE"/>
    <property type="match status" value="1"/>
</dbReference>
<accession>A0A1J0WFY5</accession>
<dbReference type="PRINTS" id="PR00420">
    <property type="entry name" value="RNGMNOXGNASE"/>
</dbReference>
<dbReference type="Pfam" id="PF01593">
    <property type="entry name" value="Amino_oxidase"/>
    <property type="match status" value="1"/>
</dbReference>
<dbReference type="OrthoDB" id="9774675at2"/>
<dbReference type="InterPro" id="IPR036188">
    <property type="entry name" value="FAD/NAD-bd_sf"/>
</dbReference>
<dbReference type="EMBL" id="CP018076">
    <property type="protein sequence ID" value="APE43225.1"/>
    <property type="molecule type" value="Genomic_DNA"/>
</dbReference>
<dbReference type="InterPro" id="IPR002937">
    <property type="entry name" value="Amino_oxidase"/>
</dbReference>
<dbReference type="KEGG" id="suam:BOO69_07205"/>
<comment type="function">
    <text evidence="1">Probable oxidoreductase that may play a role as regulator of mitochondrial function.</text>
</comment>
<evidence type="ECO:0000256" key="1">
    <source>
        <dbReference type="ARBA" id="ARBA00037217"/>
    </source>
</evidence>
<dbReference type="RefSeq" id="WP_071971560.1">
    <property type="nucleotide sequence ID" value="NZ_CP018076.1"/>
</dbReference>
<name>A0A1J0WFY5_9RHOB</name>
<dbReference type="SUPFAM" id="SSF51905">
    <property type="entry name" value="FAD/NAD(P)-binding domain"/>
    <property type="match status" value="1"/>
</dbReference>
<dbReference type="PANTHER" id="PTHR10668:SF103">
    <property type="entry name" value="PYRIDINE NUCLEOTIDE-DISULFIDE OXIDOREDUCTASE DOMAIN-CONTAINING PROTEIN 2"/>
    <property type="match status" value="1"/>
</dbReference>
<keyword evidence="6" id="KW-1185">Reference proteome</keyword>
<dbReference type="Proteomes" id="UP000181897">
    <property type="component" value="Chromosome"/>
</dbReference>
<proteinExistence type="predicted"/>
<dbReference type="STRING" id="1917485.BOO69_07205"/>